<evidence type="ECO:0000313" key="10">
    <source>
        <dbReference type="EMBL" id="MEV8467973.1"/>
    </source>
</evidence>
<organism evidence="10 11">
    <name type="scientific">Meridianimarinicoccus marinus</name>
    <dbReference type="NCBI Taxonomy" id="3231483"/>
    <lineage>
        <taxon>Bacteria</taxon>
        <taxon>Pseudomonadati</taxon>
        <taxon>Pseudomonadota</taxon>
        <taxon>Alphaproteobacteria</taxon>
        <taxon>Rhodobacterales</taxon>
        <taxon>Paracoccaceae</taxon>
        <taxon>Meridianimarinicoccus</taxon>
    </lineage>
</organism>
<dbReference type="Gene3D" id="2.40.440.10">
    <property type="entry name" value="L,D-transpeptidase catalytic domain-like"/>
    <property type="match status" value="1"/>
</dbReference>
<reference evidence="10 11" key="1">
    <citation type="submission" date="2024-07" db="EMBL/GenBank/DDBJ databases">
        <authorList>
            <person name="Kang M."/>
        </authorList>
    </citation>
    <scope>NUCLEOTIDE SEQUENCE [LARGE SCALE GENOMIC DNA]</scope>
    <source>
        <strain evidence="10 11">DFM31</strain>
    </source>
</reference>
<dbReference type="CDD" id="cd16913">
    <property type="entry name" value="YkuD_like"/>
    <property type="match status" value="1"/>
</dbReference>
<dbReference type="InterPro" id="IPR005490">
    <property type="entry name" value="LD_TPept_cat_dom"/>
</dbReference>
<evidence type="ECO:0000313" key="11">
    <source>
        <dbReference type="Proteomes" id="UP001553161"/>
    </source>
</evidence>
<comment type="caution">
    <text evidence="10">The sequence shown here is derived from an EMBL/GenBank/DDBJ whole genome shotgun (WGS) entry which is preliminary data.</text>
</comment>
<comment type="similarity">
    <text evidence="2">Belongs to the YkuD family.</text>
</comment>
<evidence type="ECO:0000256" key="2">
    <source>
        <dbReference type="ARBA" id="ARBA00005992"/>
    </source>
</evidence>
<evidence type="ECO:0000256" key="6">
    <source>
        <dbReference type="ARBA" id="ARBA00023316"/>
    </source>
</evidence>
<accession>A0ABV3L8W9</accession>
<feature type="chain" id="PRO_5047183381" evidence="8">
    <location>
        <begin position="21"/>
        <end position="164"/>
    </location>
</feature>
<feature type="active site" description="Proton donor/acceptor" evidence="7">
    <location>
        <position position="123"/>
    </location>
</feature>
<dbReference type="PROSITE" id="PS51257">
    <property type="entry name" value="PROKAR_LIPOPROTEIN"/>
    <property type="match status" value="1"/>
</dbReference>
<gene>
    <name evidence="10" type="ORF">AB0T83_14445</name>
</gene>
<feature type="signal peptide" evidence="8">
    <location>
        <begin position="1"/>
        <end position="20"/>
    </location>
</feature>
<keyword evidence="4 7" id="KW-0133">Cell shape</keyword>
<dbReference type="SUPFAM" id="SSF141523">
    <property type="entry name" value="L,D-transpeptidase catalytic domain-like"/>
    <property type="match status" value="1"/>
</dbReference>
<protein>
    <submittedName>
        <fullName evidence="10">L,D-transpeptidase family protein</fullName>
    </submittedName>
</protein>
<comment type="pathway">
    <text evidence="1 7">Cell wall biogenesis; peptidoglycan biosynthesis.</text>
</comment>
<evidence type="ECO:0000256" key="7">
    <source>
        <dbReference type="PROSITE-ProRule" id="PRU01373"/>
    </source>
</evidence>
<keyword evidence="5 7" id="KW-0573">Peptidoglycan synthesis</keyword>
<sequence>MRILLTVLLLFGVLSTSACSSSKFKSYDGPEVTQLFISKENRKLYLLNGKDILADYDIKLGFAPQGHKQMRGDGRTPEGFYLINRRNPNSSYHLSLGISYPNRRDVEAAKSVGLDPGGDIFIHGANSKGPNGGDWTAGCIAVKDSEIEEIYAMVKDGTPIYIAP</sequence>
<evidence type="ECO:0000256" key="8">
    <source>
        <dbReference type="SAM" id="SignalP"/>
    </source>
</evidence>
<name>A0ABV3L8W9_9RHOB</name>
<dbReference type="RefSeq" id="WP_366193901.1">
    <property type="nucleotide sequence ID" value="NZ_JBFBVU010000020.1"/>
</dbReference>
<evidence type="ECO:0000256" key="5">
    <source>
        <dbReference type="ARBA" id="ARBA00022984"/>
    </source>
</evidence>
<keyword evidence="3" id="KW-0808">Transferase</keyword>
<dbReference type="PANTHER" id="PTHR36699">
    <property type="entry name" value="LD-TRANSPEPTIDASE"/>
    <property type="match status" value="1"/>
</dbReference>
<dbReference type="Proteomes" id="UP001553161">
    <property type="component" value="Unassembled WGS sequence"/>
</dbReference>
<dbReference type="EMBL" id="JBFBVU010000020">
    <property type="protein sequence ID" value="MEV8467973.1"/>
    <property type="molecule type" value="Genomic_DNA"/>
</dbReference>
<dbReference type="PROSITE" id="PS52029">
    <property type="entry name" value="LD_TPASE"/>
    <property type="match status" value="1"/>
</dbReference>
<dbReference type="Pfam" id="PF03734">
    <property type="entry name" value="YkuD"/>
    <property type="match status" value="1"/>
</dbReference>
<keyword evidence="11" id="KW-1185">Reference proteome</keyword>
<evidence type="ECO:0000256" key="4">
    <source>
        <dbReference type="ARBA" id="ARBA00022960"/>
    </source>
</evidence>
<keyword evidence="8" id="KW-0732">Signal</keyword>
<evidence type="ECO:0000259" key="9">
    <source>
        <dbReference type="PROSITE" id="PS52029"/>
    </source>
</evidence>
<feature type="active site" description="Nucleophile" evidence="7">
    <location>
        <position position="139"/>
    </location>
</feature>
<evidence type="ECO:0000256" key="1">
    <source>
        <dbReference type="ARBA" id="ARBA00004752"/>
    </source>
</evidence>
<dbReference type="PANTHER" id="PTHR36699:SF1">
    <property type="entry name" value="L,D-TRANSPEPTIDASE YAFK-RELATED"/>
    <property type="match status" value="1"/>
</dbReference>
<keyword evidence="6 7" id="KW-0961">Cell wall biogenesis/degradation</keyword>
<feature type="domain" description="L,D-TPase catalytic" evidence="9">
    <location>
        <begin position="33"/>
        <end position="163"/>
    </location>
</feature>
<evidence type="ECO:0000256" key="3">
    <source>
        <dbReference type="ARBA" id="ARBA00022679"/>
    </source>
</evidence>
<dbReference type="InterPro" id="IPR038063">
    <property type="entry name" value="Transpep_catalytic_dom"/>
</dbReference>
<proteinExistence type="inferred from homology"/>